<keyword evidence="1" id="KW-0732">Signal</keyword>
<comment type="caution">
    <text evidence="2">The sequence shown here is derived from an EMBL/GenBank/DDBJ whole genome shotgun (WGS) entry which is preliminary data.</text>
</comment>
<organism evidence="2 3">
    <name type="scientific">Lutimaribacter marinistellae</name>
    <dbReference type="NCBI Taxonomy" id="1820329"/>
    <lineage>
        <taxon>Bacteria</taxon>
        <taxon>Pseudomonadati</taxon>
        <taxon>Pseudomonadota</taxon>
        <taxon>Alphaproteobacteria</taxon>
        <taxon>Rhodobacterales</taxon>
        <taxon>Roseobacteraceae</taxon>
        <taxon>Lutimaribacter</taxon>
    </lineage>
</organism>
<protein>
    <submittedName>
        <fullName evidence="2">Histidine phosphatase family protein</fullName>
    </submittedName>
</protein>
<dbReference type="RefSeq" id="WP_386737751.1">
    <property type="nucleotide sequence ID" value="NZ_JBHRXI010000049.1"/>
</dbReference>
<evidence type="ECO:0000256" key="1">
    <source>
        <dbReference type="SAM" id="SignalP"/>
    </source>
</evidence>
<dbReference type="Gene3D" id="3.40.50.1240">
    <property type="entry name" value="Phosphoglycerate mutase-like"/>
    <property type="match status" value="1"/>
</dbReference>
<dbReference type="Proteomes" id="UP001595629">
    <property type="component" value="Unassembled WGS sequence"/>
</dbReference>
<dbReference type="SUPFAM" id="SSF53254">
    <property type="entry name" value="Phosphoglycerate mutase-like"/>
    <property type="match status" value="1"/>
</dbReference>
<sequence length="179" mass="19383">MRHLLATILLCLAALAHADDWDALDQPGAFALMRHALAPGTGDPANFEIGRCETQRNLDAQGRAQAETIGAAFRDRGIAFDAVWSSQWCRCEETAELLDLGTVELVPAFNSFFGNRSRGPAQTREALDLIAAQTGRVMIVTHQVNITALTGEFPRSGEVFVVRPAGDRLDVIGKILISP</sequence>
<dbReference type="InterPro" id="IPR013078">
    <property type="entry name" value="His_Pase_superF_clade-1"/>
</dbReference>
<evidence type="ECO:0000313" key="3">
    <source>
        <dbReference type="Proteomes" id="UP001595629"/>
    </source>
</evidence>
<feature type="chain" id="PRO_5045573328" evidence="1">
    <location>
        <begin position="19"/>
        <end position="179"/>
    </location>
</feature>
<dbReference type="EMBL" id="JBHRXI010000049">
    <property type="protein sequence ID" value="MFC3616439.1"/>
    <property type="molecule type" value="Genomic_DNA"/>
</dbReference>
<dbReference type="CDD" id="cd07067">
    <property type="entry name" value="HP_PGM_like"/>
    <property type="match status" value="1"/>
</dbReference>
<feature type="signal peptide" evidence="1">
    <location>
        <begin position="1"/>
        <end position="18"/>
    </location>
</feature>
<accession>A0ABV7TLM0</accession>
<gene>
    <name evidence="2" type="ORF">ACFORG_22070</name>
</gene>
<dbReference type="Pfam" id="PF00300">
    <property type="entry name" value="His_Phos_1"/>
    <property type="match status" value="1"/>
</dbReference>
<keyword evidence="3" id="KW-1185">Reference proteome</keyword>
<evidence type="ECO:0000313" key="2">
    <source>
        <dbReference type="EMBL" id="MFC3616439.1"/>
    </source>
</evidence>
<name>A0ABV7TLM0_9RHOB</name>
<proteinExistence type="predicted"/>
<reference evidence="3" key="1">
    <citation type="journal article" date="2019" name="Int. J. Syst. Evol. Microbiol.">
        <title>The Global Catalogue of Microorganisms (GCM) 10K type strain sequencing project: providing services to taxonomists for standard genome sequencing and annotation.</title>
        <authorList>
            <consortium name="The Broad Institute Genomics Platform"/>
            <consortium name="The Broad Institute Genome Sequencing Center for Infectious Disease"/>
            <person name="Wu L."/>
            <person name="Ma J."/>
        </authorList>
    </citation>
    <scope>NUCLEOTIDE SEQUENCE [LARGE SCALE GENOMIC DNA]</scope>
    <source>
        <strain evidence="3">KCTC 42911</strain>
    </source>
</reference>
<dbReference type="InterPro" id="IPR029033">
    <property type="entry name" value="His_PPase_superfam"/>
</dbReference>